<dbReference type="AlphaFoldDB" id="A0AAW0GTG8"/>
<evidence type="ECO:0000313" key="2">
    <source>
        <dbReference type="Proteomes" id="UP001385951"/>
    </source>
</evidence>
<gene>
    <name evidence="1" type="ORF">QCA50_004402</name>
</gene>
<protein>
    <submittedName>
        <fullName evidence="1">Uncharacterized protein</fullName>
    </submittedName>
</protein>
<reference evidence="1 2" key="1">
    <citation type="submission" date="2022-09" db="EMBL/GenBank/DDBJ databases">
        <authorList>
            <person name="Palmer J.M."/>
        </authorList>
    </citation>
    <scope>NUCLEOTIDE SEQUENCE [LARGE SCALE GENOMIC DNA]</scope>
    <source>
        <strain evidence="1 2">DSM 7382</strain>
    </source>
</reference>
<dbReference type="EMBL" id="JASBNA010000004">
    <property type="protein sequence ID" value="KAK7692769.1"/>
    <property type="molecule type" value="Genomic_DNA"/>
</dbReference>
<name>A0AAW0GTG8_9APHY</name>
<evidence type="ECO:0000313" key="1">
    <source>
        <dbReference type="EMBL" id="KAK7692769.1"/>
    </source>
</evidence>
<dbReference type="Proteomes" id="UP001385951">
    <property type="component" value="Unassembled WGS sequence"/>
</dbReference>
<comment type="caution">
    <text evidence="1">The sequence shown here is derived from an EMBL/GenBank/DDBJ whole genome shotgun (WGS) entry which is preliminary data.</text>
</comment>
<keyword evidence="2" id="KW-1185">Reference proteome</keyword>
<proteinExistence type="predicted"/>
<accession>A0AAW0GTG8</accession>
<organism evidence="1 2">
    <name type="scientific">Cerrena zonata</name>
    <dbReference type="NCBI Taxonomy" id="2478898"/>
    <lineage>
        <taxon>Eukaryota</taxon>
        <taxon>Fungi</taxon>
        <taxon>Dikarya</taxon>
        <taxon>Basidiomycota</taxon>
        <taxon>Agaricomycotina</taxon>
        <taxon>Agaricomycetes</taxon>
        <taxon>Polyporales</taxon>
        <taxon>Cerrenaceae</taxon>
        <taxon>Cerrena</taxon>
    </lineage>
</organism>
<sequence length="104" mass="11720">MIRKVYALYTLDWTPSNLPSIIVIKVPSSRNSDTFLLCYDSCIWLLGATGCIDFARPSDGLKQTATKEKEFFSMVRIRWSLEACPPNPSRIPALAVPLVVQETR</sequence>